<feature type="transmembrane region" description="Helical" evidence="1">
    <location>
        <begin position="179"/>
        <end position="199"/>
    </location>
</feature>
<dbReference type="Proteomes" id="UP000015454">
    <property type="component" value="Unassembled WGS sequence"/>
</dbReference>
<evidence type="ECO:0000256" key="1">
    <source>
        <dbReference type="SAM" id="Phobius"/>
    </source>
</evidence>
<sequence>MKSIPLQISQVGPLLFVIVFTIAGASRSDYSSVRMPVSALSLGPSGWIQILNFLAVGISFIIFSFALLPIAKYHNWSRILPILLFLVGCLLAFSGLFTMDPPDTPRTSWTFHGWMHQLLGATVFLLFPVCCFLSSWTIRPARFRLWSFIVGWVIVVSIFMMKLAQMQQPDEFLSSHFGILQRAAIVSYMFWATTLAFMARQSPKKL</sequence>
<protein>
    <submittedName>
        <fullName evidence="2">PF06197 family protein</fullName>
    </submittedName>
</protein>
<dbReference type="Pfam" id="PF06197">
    <property type="entry name" value="DUF998"/>
    <property type="match status" value="1"/>
</dbReference>
<dbReference type="STRING" id="1049789.LEP1GSC050_0141"/>
<proteinExistence type="predicted"/>
<comment type="caution">
    <text evidence="2">The sequence shown here is derived from an EMBL/GenBank/DDBJ whole genome shotgun (WGS) entry which is preliminary data.</text>
</comment>
<reference evidence="2" key="1">
    <citation type="submission" date="2013-05" db="EMBL/GenBank/DDBJ databases">
        <authorList>
            <person name="Harkins D.M."/>
            <person name="Durkin A.S."/>
            <person name="Brinkac L.M."/>
            <person name="Haft D.H."/>
            <person name="Selengut J.D."/>
            <person name="Sanka R."/>
            <person name="DePew J."/>
            <person name="Purushe J."/>
            <person name="Hartskeerl R.A."/>
            <person name="Ahmed A."/>
            <person name="van der Linden H."/>
            <person name="Goris M.G.A."/>
            <person name="Vinetz J.M."/>
            <person name="Sutton G.G."/>
            <person name="Nierman W.C."/>
            <person name="Fouts D.E."/>
        </authorList>
    </citation>
    <scope>NUCLEOTIDE SEQUENCE [LARGE SCALE GENOMIC DNA]</scope>
    <source>
        <strain evidence="2">5399</strain>
    </source>
</reference>
<evidence type="ECO:0000313" key="3">
    <source>
        <dbReference type="Proteomes" id="UP000015454"/>
    </source>
</evidence>
<evidence type="ECO:0000313" key="2">
    <source>
        <dbReference type="EMBL" id="EQA46542.1"/>
    </source>
</evidence>
<feature type="transmembrane region" description="Helical" evidence="1">
    <location>
        <begin position="46"/>
        <end position="68"/>
    </location>
</feature>
<dbReference type="AlphaFoldDB" id="T0FG28"/>
<name>T0FG28_9LEPT</name>
<organism evidence="2 3">
    <name type="scientific">Leptospira broomii serovar Hurstbridge str. 5399</name>
    <dbReference type="NCBI Taxonomy" id="1049789"/>
    <lineage>
        <taxon>Bacteria</taxon>
        <taxon>Pseudomonadati</taxon>
        <taxon>Spirochaetota</taxon>
        <taxon>Spirochaetia</taxon>
        <taxon>Leptospirales</taxon>
        <taxon>Leptospiraceae</taxon>
        <taxon>Leptospira</taxon>
    </lineage>
</organism>
<keyword evidence="1" id="KW-0472">Membrane</keyword>
<dbReference type="RefSeq" id="WP_010568591.1">
    <property type="nucleotide sequence ID" value="NZ_AHMO02000007.1"/>
</dbReference>
<dbReference type="EMBL" id="AHMO02000007">
    <property type="protein sequence ID" value="EQA46542.1"/>
    <property type="molecule type" value="Genomic_DNA"/>
</dbReference>
<dbReference type="OrthoDB" id="158328at2"/>
<accession>T0FG28</accession>
<feature type="transmembrane region" description="Helical" evidence="1">
    <location>
        <begin position="118"/>
        <end position="138"/>
    </location>
</feature>
<keyword evidence="1" id="KW-0812">Transmembrane</keyword>
<keyword evidence="3" id="KW-1185">Reference proteome</keyword>
<feature type="transmembrane region" description="Helical" evidence="1">
    <location>
        <begin position="80"/>
        <end position="98"/>
    </location>
</feature>
<keyword evidence="1" id="KW-1133">Transmembrane helix</keyword>
<gene>
    <name evidence="2" type="ORF">LEP1GSC050_0141</name>
</gene>
<dbReference type="InterPro" id="IPR009339">
    <property type="entry name" value="DUF998"/>
</dbReference>
<feature type="transmembrane region" description="Helical" evidence="1">
    <location>
        <begin position="145"/>
        <end position="164"/>
    </location>
</feature>